<evidence type="ECO:0000256" key="5">
    <source>
        <dbReference type="ARBA" id="ARBA00023315"/>
    </source>
</evidence>
<dbReference type="AlphaFoldDB" id="A0A553V0H0"/>
<dbReference type="InterPro" id="IPR037157">
    <property type="entry name" value="Acetyltransf_C_sf"/>
</dbReference>
<sequence length="268" mass="29493">MNIAPSAIVDPRAQIHSTAKIGHFCVIGPDVVLEEGVELYNNVTLLGITTIKAHTTIFPYATLGTIPQDLKYEGESSKLIIGEHNLIREYCMINPGTKGGGNQTIIGNHNLLMAYVHVAHDCKIGDHCILANGVTLAGHIEIGDHVNIGGLTAIHQFTRIAKGCMVAGASALGRDVPPYCNAEGNRAFIRGLNRYRMRKLLERSEIDFISVLYKKLFDLKDTSIRNNALKILEQYPDNPHAQEICNFVLQSNRGIAIKEGYFQDEEAT</sequence>
<accession>A0A553V0H0</accession>
<evidence type="ECO:0000256" key="2">
    <source>
        <dbReference type="ARBA" id="ARBA00022556"/>
    </source>
</evidence>
<evidence type="ECO:0000256" key="1">
    <source>
        <dbReference type="ARBA" id="ARBA00022516"/>
    </source>
</evidence>
<dbReference type="InterPro" id="IPR001451">
    <property type="entry name" value="Hexapep"/>
</dbReference>
<dbReference type="CDD" id="cd03351">
    <property type="entry name" value="LbH_UDP-GlcNAc_AT"/>
    <property type="match status" value="1"/>
</dbReference>
<evidence type="ECO:0000256" key="4">
    <source>
        <dbReference type="ARBA" id="ARBA00023098"/>
    </source>
</evidence>
<dbReference type="Pfam" id="PF00132">
    <property type="entry name" value="Hexapep"/>
    <property type="match status" value="1"/>
</dbReference>
<dbReference type="GO" id="GO:0016020">
    <property type="term" value="C:membrane"/>
    <property type="evidence" value="ECO:0007669"/>
    <property type="project" value="GOC"/>
</dbReference>
<dbReference type="GO" id="GO:0008780">
    <property type="term" value="F:acyl-[acyl-carrier-protein]-UDP-N-acetylglucosamine O-acyltransferase activity"/>
    <property type="evidence" value="ECO:0007669"/>
    <property type="project" value="UniProtKB-EC"/>
</dbReference>
<dbReference type="Gene3D" id="1.20.1180.10">
    <property type="entry name" value="Udp N-acetylglucosamine O-acyltransferase, C-terminal domain"/>
    <property type="match status" value="1"/>
</dbReference>
<feature type="domain" description="UDP N-acetylglucosamine O-acyltransferase C-terminal" evidence="6">
    <location>
        <begin position="175"/>
        <end position="255"/>
    </location>
</feature>
<keyword evidence="5 7" id="KW-0012">Acyltransferase</keyword>
<evidence type="ECO:0000259" key="6">
    <source>
        <dbReference type="Pfam" id="PF13720"/>
    </source>
</evidence>
<keyword evidence="1" id="KW-0444">Lipid biosynthesis</keyword>
<dbReference type="PIRSF" id="PIRSF000456">
    <property type="entry name" value="UDP-GlcNAc_acltr"/>
    <property type="match status" value="1"/>
</dbReference>
<dbReference type="EMBL" id="VKGC01000004">
    <property type="protein sequence ID" value="TSA85957.1"/>
    <property type="molecule type" value="Genomic_DNA"/>
</dbReference>
<dbReference type="SUPFAM" id="SSF51161">
    <property type="entry name" value="Trimeric LpxA-like enzymes"/>
    <property type="match status" value="1"/>
</dbReference>
<dbReference type="Gene3D" id="2.160.10.10">
    <property type="entry name" value="Hexapeptide repeat proteins"/>
    <property type="match status" value="1"/>
</dbReference>
<dbReference type="NCBIfam" id="TIGR01852">
    <property type="entry name" value="lipid_A_lpxA"/>
    <property type="match status" value="1"/>
</dbReference>
<keyword evidence="3 7" id="KW-0808">Transferase</keyword>
<evidence type="ECO:0000313" key="8">
    <source>
        <dbReference type="Proteomes" id="UP000319322"/>
    </source>
</evidence>
<comment type="caution">
    <text evidence="7">The sequence shown here is derived from an EMBL/GenBank/DDBJ whole genome shotgun (WGS) entry which is preliminary data.</text>
</comment>
<keyword evidence="4" id="KW-0443">Lipid metabolism</keyword>
<keyword evidence="8" id="KW-1185">Reference proteome</keyword>
<dbReference type="EC" id="2.3.1.129" evidence="7"/>
<dbReference type="PANTHER" id="PTHR43480:SF1">
    <property type="entry name" value="ACYL-[ACYL-CARRIER-PROTEIN]--UDP-N-ACETYLGLUCOSAMINE O-ACYLTRANSFERASE, MITOCHONDRIAL-RELATED"/>
    <property type="match status" value="1"/>
</dbReference>
<dbReference type="PANTHER" id="PTHR43480">
    <property type="entry name" value="ACYL-[ACYL-CARRIER-PROTEIN]--UDP-N-ACETYLGLUCOSAMINE O-ACYLTRANSFERASE"/>
    <property type="match status" value="1"/>
</dbReference>
<reference evidence="7 8" key="1">
    <citation type="submission" date="2019-07" db="EMBL/GenBank/DDBJ databases">
        <title>Helicobacter labacensis sp. nov., Helicobacter mehlei sp. nov. and Helicobacter vulpis sp. nov., isolated from gastric mucosa of red fox (Vulpis vulpis).</title>
        <authorList>
            <person name="Kusar D."/>
            <person name="Gruntar I."/>
            <person name="Pate M."/>
            <person name="Zajc U."/>
            <person name="Ocepek M."/>
        </authorList>
    </citation>
    <scope>NUCLEOTIDE SEQUENCE [LARGE SCALE GENOMIC DNA]</scope>
    <source>
        <strain evidence="7 8">L8b</strain>
    </source>
</reference>
<keyword evidence="2" id="KW-0441">Lipid A biosynthesis</keyword>
<dbReference type="InterPro" id="IPR011004">
    <property type="entry name" value="Trimer_LpxA-like_sf"/>
</dbReference>
<dbReference type="GO" id="GO:0009245">
    <property type="term" value="P:lipid A biosynthetic process"/>
    <property type="evidence" value="ECO:0007669"/>
    <property type="project" value="UniProtKB-KW"/>
</dbReference>
<protein>
    <submittedName>
        <fullName evidence="7">Acyl-ACP--UDP-N-acetylglucosamine O-acyltransferase</fullName>
        <ecNumber evidence="7">2.3.1.129</ecNumber>
    </submittedName>
</protein>
<dbReference type="OrthoDB" id="9807278at2"/>
<dbReference type="Proteomes" id="UP000319322">
    <property type="component" value="Unassembled WGS sequence"/>
</dbReference>
<proteinExistence type="predicted"/>
<name>A0A553V0H0_9HELI</name>
<reference evidence="8" key="2">
    <citation type="submission" date="2019-07" db="EMBL/GenBank/DDBJ databases">
        <title>Helicobacter labacensis sp. nov., Helicobacter mehlei sp. nov. and Helicobacter vulpis sp. nov., isolated from gastric mucosa of red fox (Vulpis vulpis).</title>
        <authorList>
            <person name="Papic B."/>
        </authorList>
    </citation>
    <scope>NUCLEOTIDE SEQUENCE [LARGE SCALE GENOMIC DNA]</scope>
    <source>
        <strain evidence="8">L8b</strain>
    </source>
</reference>
<evidence type="ECO:0000256" key="3">
    <source>
        <dbReference type="ARBA" id="ARBA00022679"/>
    </source>
</evidence>
<dbReference type="NCBIfam" id="NF003657">
    <property type="entry name" value="PRK05289.1"/>
    <property type="match status" value="1"/>
</dbReference>
<gene>
    <name evidence="7" type="primary">lpxA</name>
    <name evidence="7" type="ORF">FNE76_02405</name>
</gene>
<dbReference type="RefSeq" id="WP_120947938.1">
    <property type="nucleotide sequence ID" value="NZ_QXQP01000001.1"/>
</dbReference>
<dbReference type="InterPro" id="IPR010137">
    <property type="entry name" value="Lipid_A_LpxA"/>
</dbReference>
<organism evidence="7 8">
    <name type="scientific">Helicobacter mehlei</name>
    <dbReference type="NCBI Taxonomy" id="2316080"/>
    <lineage>
        <taxon>Bacteria</taxon>
        <taxon>Pseudomonadati</taxon>
        <taxon>Campylobacterota</taxon>
        <taxon>Epsilonproteobacteria</taxon>
        <taxon>Campylobacterales</taxon>
        <taxon>Helicobacteraceae</taxon>
        <taxon>Helicobacter</taxon>
    </lineage>
</organism>
<evidence type="ECO:0000313" key="7">
    <source>
        <dbReference type="EMBL" id="TSA85957.1"/>
    </source>
</evidence>
<dbReference type="InterPro" id="IPR029098">
    <property type="entry name" value="Acetyltransf_C"/>
</dbReference>
<reference evidence="7 8" key="3">
    <citation type="submission" date="2019-07" db="EMBL/GenBank/DDBJ databases">
        <authorList>
            <person name="Papic B."/>
        </authorList>
    </citation>
    <scope>NUCLEOTIDE SEQUENCE [LARGE SCALE GENOMIC DNA]</scope>
    <source>
        <strain evidence="7 8">L8b</strain>
    </source>
</reference>
<dbReference type="Pfam" id="PF13720">
    <property type="entry name" value="Acetyltransf_11"/>
    <property type="match status" value="1"/>
</dbReference>